<keyword evidence="1" id="KW-0472">Membrane</keyword>
<feature type="transmembrane region" description="Helical" evidence="1">
    <location>
        <begin position="129"/>
        <end position="149"/>
    </location>
</feature>
<sequence length="365" mass="38252">MQFCLGFLAPSVLCTASALKHFGIWLCAFNRIPDSQSQSLLLQTNAIALAGDMDMAAPYSDLEMVPSCDPQVTLSSGLEYYINYFPAGLELDTSKASSTAHLHSDNDNEARNSPSTQHRRVCGLALRTFWTIVAVGIVVVIGAAVGGSVGGSLASKSSSVAASSSPNLGSLVQASTTSAASSGQSTNSTIPSLTISESSMQPSTTFAASSDQSTTLTTPSLTSTQVALTTTQIIGPSYTLLRDCPSSNNTLYGITLGPTTMNFRKVCGRTYPNILGASNENLVNQKTSSLDSCINLCASYNVKSASAIASGQSLVCNAVCWRNSLDHDDYPGNCFGFTTQNSSSAFVVDDEANCDSAAWIDQRIL</sequence>
<evidence type="ECO:0000313" key="4">
    <source>
        <dbReference type="Proteomes" id="UP000469559"/>
    </source>
</evidence>
<reference evidence="3 4" key="1">
    <citation type="submission" date="2018-05" db="EMBL/GenBank/DDBJ databases">
        <title>Whole genome sequencing for identification of molecular markers to develop diagnostic detection tools for the regulated plant pathogen Lachnellula willkommii.</title>
        <authorList>
            <person name="Giroux E."/>
            <person name="Bilodeau G."/>
        </authorList>
    </citation>
    <scope>NUCLEOTIDE SEQUENCE [LARGE SCALE GENOMIC DNA]</scope>
    <source>
        <strain evidence="3 4">CBS 203.66</strain>
    </source>
</reference>
<keyword evidence="2" id="KW-0732">Signal</keyword>
<evidence type="ECO:0000256" key="2">
    <source>
        <dbReference type="SAM" id="SignalP"/>
    </source>
</evidence>
<keyword evidence="1" id="KW-0812">Transmembrane</keyword>
<dbReference type="Proteomes" id="UP000469559">
    <property type="component" value="Unassembled WGS sequence"/>
</dbReference>
<keyword evidence="4" id="KW-1185">Reference proteome</keyword>
<dbReference type="EMBL" id="QGMF01000384">
    <property type="protein sequence ID" value="TVY16318.1"/>
    <property type="molecule type" value="Genomic_DNA"/>
</dbReference>
<feature type="chain" id="PRO_5035907323" description="Apple domain-containing protein" evidence="2">
    <location>
        <begin position="19"/>
        <end position="365"/>
    </location>
</feature>
<protein>
    <recommendedName>
        <fullName evidence="5">Apple domain-containing protein</fullName>
    </recommendedName>
</protein>
<keyword evidence="1" id="KW-1133">Transmembrane helix</keyword>
<evidence type="ECO:0000256" key="1">
    <source>
        <dbReference type="SAM" id="Phobius"/>
    </source>
</evidence>
<evidence type="ECO:0008006" key="5">
    <source>
        <dbReference type="Google" id="ProtNLM"/>
    </source>
</evidence>
<organism evidence="3 4">
    <name type="scientific">Lachnellula arida</name>
    <dbReference type="NCBI Taxonomy" id="1316785"/>
    <lineage>
        <taxon>Eukaryota</taxon>
        <taxon>Fungi</taxon>
        <taxon>Dikarya</taxon>
        <taxon>Ascomycota</taxon>
        <taxon>Pezizomycotina</taxon>
        <taxon>Leotiomycetes</taxon>
        <taxon>Helotiales</taxon>
        <taxon>Lachnaceae</taxon>
        <taxon>Lachnellula</taxon>
    </lineage>
</organism>
<dbReference type="OrthoDB" id="5424430at2759"/>
<accession>A0A8T9B8S1</accession>
<dbReference type="AlphaFoldDB" id="A0A8T9B8S1"/>
<comment type="caution">
    <text evidence="3">The sequence shown here is derived from an EMBL/GenBank/DDBJ whole genome shotgun (WGS) entry which is preliminary data.</text>
</comment>
<name>A0A8T9B8S1_9HELO</name>
<evidence type="ECO:0000313" key="3">
    <source>
        <dbReference type="EMBL" id="TVY16318.1"/>
    </source>
</evidence>
<proteinExistence type="predicted"/>
<feature type="signal peptide" evidence="2">
    <location>
        <begin position="1"/>
        <end position="18"/>
    </location>
</feature>
<gene>
    <name evidence="3" type="ORF">LARI1_G006596</name>
</gene>